<dbReference type="RefSeq" id="WP_310538377.1">
    <property type="nucleotide sequence ID" value="NZ_BAAAOC010000068.1"/>
</dbReference>
<accession>A0ABU1FWG0</accession>
<dbReference type="EMBL" id="JAVKGT010000048">
    <property type="protein sequence ID" value="MDR5713009.1"/>
    <property type="molecule type" value="Genomic_DNA"/>
</dbReference>
<gene>
    <name evidence="2" type="ORF">RH857_12845</name>
</gene>
<sequence>MITVTQPTGTLAVTVDGEDFPAPEGTRAWSHARFGELLDAVTGDRTRTVRIEVHETDGSTFTDIIRSRRRTLTDTEAEQPQAARSKPSGKPAAATVSGEGFLPGEDVAIAAVVTETTANEDGEVETRLTRRQKTNLRAGAEVLVFGRASGTTLVRRLP</sequence>
<organism evidence="2 3">
    <name type="scientific">Nesterenkonia flava</name>
    <dbReference type="NCBI Taxonomy" id="469799"/>
    <lineage>
        <taxon>Bacteria</taxon>
        <taxon>Bacillati</taxon>
        <taxon>Actinomycetota</taxon>
        <taxon>Actinomycetes</taxon>
        <taxon>Micrococcales</taxon>
        <taxon>Micrococcaceae</taxon>
        <taxon>Nesterenkonia</taxon>
    </lineage>
</organism>
<feature type="region of interest" description="Disordered" evidence="1">
    <location>
        <begin position="66"/>
        <end position="100"/>
    </location>
</feature>
<comment type="caution">
    <text evidence="2">The sequence shown here is derived from an EMBL/GenBank/DDBJ whole genome shotgun (WGS) entry which is preliminary data.</text>
</comment>
<proteinExistence type="predicted"/>
<protein>
    <submittedName>
        <fullName evidence="2">Uncharacterized protein</fullName>
    </submittedName>
</protein>
<evidence type="ECO:0000256" key="1">
    <source>
        <dbReference type="SAM" id="MobiDB-lite"/>
    </source>
</evidence>
<evidence type="ECO:0000313" key="2">
    <source>
        <dbReference type="EMBL" id="MDR5713009.1"/>
    </source>
</evidence>
<evidence type="ECO:0000313" key="3">
    <source>
        <dbReference type="Proteomes" id="UP001260872"/>
    </source>
</evidence>
<name>A0ABU1FWG0_9MICC</name>
<dbReference type="Proteomes" id="UP001260872">
    <property type="component" value="Unassembled WGS sequence"/>
</dbReference>
<keyword evidence="3" id="KW-1185">Reference proteome</keyword>
<reference evidence="3" key="1">
    <citation type="submission" date="2023-07" db="EMBL/GenBank/DDBJ databases">
        <title>Description of three actinobacteria isolated from air of manufacturing shop in a pharmaceutical factory.</title>
        <authorList>
            <person name="Zhang D.-F."/>
        </authorList>
    </citation>
    <scope>NUCLEOTIDE SEQUENCE [LARGE SCALE GENOMIC DNA]</scope>
    <source>
        <strain evidence="3">CCTCC AB 207010</strain>
    </source>
</reference>